<evidence type="ECO:0000256" key="1">
    <source>
        <dbReference type="ARBA" id="ARBA00004123"/>
    </source>
</evidence>
<dbReference type="Gene3D" id="2.130.10.10">
    <property type="entry name" value="YVTN repeat-like/Quinoprotein amine dehydrogenase"/>
    <property type="match status" value="1"/>
</dbReference>
<name>A0A151GMH9_DRECN</name>
<dbReference type="PANTHER" id="PTHR16288">
    <property type="entry name" value="WD40 REPEAT PROTEIN 4"/>
    <property type="match status" value="1"/>
</dbReference>
<dbReference type="UniPathway" id="UPA00989"/>
<feature type="compositionally biased region" description="Basic and acidic residues" evidence="8">
    <location>
        <begin position="52"/>
        <end position="62"/>
    </location>
</feature>
<accession>A0A151GMH9</accession>
<proteinExistence type="inferred from homology"/>
<comment type="subcellular location">
    <subcellularLocation>
        <location evidence="1 6">Nucleus</location>
    </subcellularLocation>
</comment>
<evidence type="ECO:0000256" key="2">
    <source>
        <dbReference type="ARBA" id="ARBA00022574"/>
    </source>
</evidence>
<keyword evidence="2 6" id="KW-0853">WD repeat</keyword>
<feature type="region of interest" description="Disordered" evidence="8">
    <location>
        <begin position="52"/>
        <end position="133"/>
    </location>
</feature>
<dbReference type="RefSeq" id="XP_040657583.1">
    <property type="nucleotide sequence ID" value="XM_040802550.1"/>
</dbReference>
<dbReference type="GO" id="GO:0043527">
    <property type="term" value="C:tRNA methyltransferase complex"/>
    <property type="evidence" value="ECO:0007669"/>
    <property type="project" value="TreeGrafter"/>
</dbReference>
<evidence type="ECO:0000313" key="10">
    <source>
        <dbReference type="Proteomes" id="UP000076580"/>
    </source>
</evidence>
<feature type="compositionally biased region" description="Basic residues" evidence="8">
    <location>
        <begin position="118"/>
        <end position="131"/>
    </location>
</feature>
<feature type="region of interest" description="Disordered" evidence="8">
    <location>
        <begin position="519"/>
        <end position="558"/>
    </location>
</feature>
<evidence type="ECO:0000256" key="6">
    <source>
        <dbReference type="HAMAP-Rule" id="MF_03056"/>
    </source>
</evidence>
<dbReference type="GO" id="GO:0008168">
    <property type="term" value="F:methyltransferase activity"/>
    <property type="evidence" value="ECO:0007669"/>
    <property type="project" value="UniProtKB-KW"/>
</dbReference>
<keyword evidence="4 6" id="KW-0677">Repeat</keyword>
<comment type="caution">
    <text evidence="9">The sequence shown here is derived from an EMBL/GenBank/DDBJ whole genome shotgun (WGS) entry which is preliminary data.</text>
</comment>
<dbReference type="GeneID" id="63717887"/>
<comment type="similarity">
    <text evidence="6">Belongs to the WD repeat TRM82 family.</text>
</comment>
<dbReference type="Proteomes" id="UP000076580">
    <property type="component" value="Chromosome 02"/>
</dbReference>
<dbReference type="PROSITE" id="PS50082">
    <property type="entry name" value="WD_REPEATS_2"/>
    <property type="match status" value="1"/>
</dbReference>
<comment type="function">
    <text evidence="6">Required for the formation of N(7)-methylguanine at position 46 (m7G46) in tRNA. In the complex, it is required to stabilize and induce conformational changes of the catalytic subunit.</text>
</comment>
<keyword evidence="3 6" id="KW-0819">tRNA processing</keyword>
<dbReference type="AlphaFoldDB" id="A0A151GMH9"/>
<evidence type="ECO:0000313" key="9">
    <source>
        <dbReference type="EMBL" id="KYK58231.1"/>
    </source>
</evidence>
<keyword evidence="5 6" id="KW-0539">Nucleus</keyword>
<keyword evidence="9" id="KW-0808">Transferase</keyword>
<dbReference type="STRING" id="98403.A0A151GMH9"/>
<reference evidence="9 10" key="1">
    <citation type="journal article" date="2016" name="Sci. Rep.">
        <title>Insights into Adaptations to a Near-Obligate Nematode Endoparasitic Lifestyle from the Finished Genome of Drechmeria coniospora.</title>
        <authorList>
            <person name="Zhang L."/>
            <person name="Zhou Z."/>
            <person name="Guo Q."/>
            <person name="Fokkens L."/>
            <person name="Miskei M."/>
            <person name="Pocsi I."/>
            <person name="Zhang W."/>
            <person name="Chen M."/>
            <person name="Wang L."/>
            <person name="Sun Y."/>
            <person name="Donzelli B.G."/>
            <person name="Gibson D.M."/>
            <person name="Nelson D.R."/>
            <person name="Luo J.G."/>
            <person name="Rep M."/>
            <person name="Liu H."/>
            <person name="Yang S."/>
            <person name="Wang J."/>
            <person name="Krasnoff S.B."/>
            <person name="Xu Y."/>
            <person name="Molnar I."/>
            <person name="Lin M."/>
        </authorList>
    </citation>
    <scope>NUCLEOTIDE SEQUENCE [LARGE SCALE GENOMIC DNA]</scope>
    <source>
        <strain evidence="9 10">ARSEF 6962</strain>
    </source>
</reference>
<dbReference type="InterPro" id="IPR028884">
    <property type="entry name" value="Trm82"/>
</dbReference>
<dbReference type="InterPro" id="IPR036322">
    <property type="entry name" value="WD40_repeat_dom_sf"/>
</dbReference>
<evidence type="ECO:0000256" key="4">
    <source>
        <dbReference type="ARBA" id="ARBA00022737"/>
    </source>
</evidence>
<protein>
    <submittedName>
        <fullName evidence="9">tRNA methyltransferase</fullName>
    </submittedName>
</protein>
<dbReference type="PANTHER" id="PTHR16288:SF0">
    <property type="entry name" value="TRNA (GUANINE-N(7)-)-METHYLTRANSFERASE NON-CATALYTIC SUBUNIT WDR4"/>
    <property type="match status" value="1"/>
</dbReference>
<evidence type="ECO:0000256" key="5">
    <source>
        <dbReference type="ARBA" id="ARBA00023242"/>
    </source>
</evidence>
<keyword evidence="10" id="KW-1185">Reference proteome</keyword>
<dbReference type="GO" id="GO:0005634">
    <property type="term" value="C:nucleus"/>
    <property type="evidence" value="ECO:0007669"/>
    <property type="project" value="UniProtKB-SubCell"/>
</dbReference>
<feature type="compositionally biased region" description="Basic and acidic residues" evidence="8">
    <location>
        <begin position="76"/>
        <end position="117"/>
    </location>
</feature>
<dbReference type="SUPFAM" id="SSF50978">
    <property type="entry name" value="WD40 repeat-like"/>
    <property type="match status" value="1"/>
</dbReference>
<dbReference type="GO" id="GO:0005829">
    <property type="term" value="C:cytosol"/>
    <property type="evidence" value="ECO:0007669"/>
    <property type="project" value="TreeGrafter"/>
</dbReference>
<dbReference type="HAMAP" id="MF_03056">
    <property type="entry name" value="TRM82"/>
    <property type="match status" value="1"/>
</dbReference>
<dbReference type="InterPro" id="IPR015943">
    <property type="entry name" value="WD40/YVTN_repeat-like_dom_sf"/>
</dbReference>
<feature type="repeat" description="WD" evidence="7">
    <location>
        <begin position="327"/>
        <end position="369"/>
    </location>
</feature>
<feature type="compositionally biased region" description="Acidic residues" evidence="8">
    <location>
        <begin position="63"/>
        <end position="75"/>
    </location>
</feature>
<gene>
    <name evidence="9" type="ORF">DCS_05244</name>
</gene>
<sequence length="558" mass="61400">MKIPYNQVHCRGDILFAVRGGKIHSFNLPDGKHISTWQHPDVEKVTKAREVISETKSEKEPSVDVDDDVGVDESEPPAKRQKTDAGVDNKAVVDDAAEDRGAGQPCERKGKSKESKAKNKKTHHESKKHQVARVPDRPVVTLLTSTEDGRHVLAVSGHDKVIWVFAHDGHGSLTRLSQRTMPKRPSAVTITPEAQIMCADKFGDVYSLPLIMNSTSAESAPRVSTPNPVAKTIVLEANPLTVHSKRNREALDNQRKQLELKKKRGEEPAKDEEPAFELTLLLGHVSLLTTLVLGKSDSRRYIITGDRDEHIRVSRYVPQAHIIEGFCLGHKQFVSEIMIPSSRDEILVSGGGDEELFVWDWKAGKVLSTTNLLLLAQANAPETAKIAVTGLYSFVHSSESGEVVYVLAICESVNSIFSWQLTASNVLDHVNVIQLPATPLHLSVAASDGTTLPRLIVAMDPSQVPQAKSLQMFTLEIRDGRLAIDTEPSIHDEGLEADEVEASEQEVRSLLYTVENLRKQTDGAENAEADSKEQPRHVASSRYGTLDMRRSASGASHK</sequence>
<evidence type="ECO:0000256" key="3">
    <source>
        <dbReference type="ARBA" id="ARBA00022694"/>
    </source>
</evidence>
<evidence type="ECO:0000256" key="8">
    <source>
        <dbReference type="SAM" id="MobiDB-lite"/>
    </source>
</evidence>
<dbReference type="EMBL" id="LAYC01000002">
    <property type="protein sequence ID" value="KYK58231.1"/>
    <property type="molecule type" value="Genomic_DNA"/>
</dbReference>
<dbReference type="InParanoid" id="A0A151GMH9"/>
<evidence type="ECO:0000256" key="7">
    <source>
        <dbReference type="PROSITE-ProRule" id="PRU00221"/>
    </source>
</evidence>
<keyword evidence="9" id="KW-0489">Methyltransferase</keyword>
<organism evidence="9 10">
    <name type="scientific">Drechmeria coniospora</name>
    <name type="common">Nematophagous fungus</name>
    <name type="synonym">Meria coniospora</name>
    <dbReference type="NCBI Taxonomy" id="98403"/>
    <lineage>
        <taxon>Eukaryota</taxon>
        <taxon>Fungi</taxon>
        <taxon>Dikarya</taxon>
        <taxon>Ascomycota</taxon>
        <taxon>Pezizomycotina</taxon>
        <taxon>Sordariomycetes</taxon>
        <taxon>Hypocreomycetidae</taxon>
        <taxon>Hypocreales</taxon>
        <taxon>Ophiocordycipitaceae</taxon>
        <taxon>Drechmeria</taxon>
    </lineage>
</organism>
<dbReference type="GO" id="GO:0106004">
    <property type="term" value="P:tRNA (guanine-N7)-methylation"/>
    <property type="evidence" value="ECO:0007669"/>
    <property type="project" value="UniProtKB-UniRule"/>
</dbReference>
<dbReference type="InterPro" id="IPR001680">
    <property type="entry name" value="WD40_rpt"/>
</dbReference>
<comment type="pathway">
    <text evidence="6">tRNA modification; N(7)-methylguanine-tRNA biosynthesis.</text>
</comment>